<dbReference type="AlphaFoldDB" id="A0A165T3E2"/>
<accession>A0A165T3E2</accession>
<protein>
    <recommendedName>
        <fullName evidence="3">Methyltransferase FkbM domain-containing protein</fullName>
    </recommendedName>
</protein>
<evidence type="ECO:0000313" key="2">
    <source>
        <dbReference type="Proteomes" id="UP000076577"/>
    </source>
</evidence>
<evidence type="ECO:0008006" key="3">
    <source>
        <dbReference type="Google" id="ProtNLM"/>
    </source>
</evidence>
<dbReference type="Proteomes" id="UP000076577">
    <property type="component" value="Unassembled WGS sequence"/>
</dbReference>
<dbReference type="STRING" id="989403.SAMN05421798_10917"/>
<evidence type="ECO:0000313" key="1">
    <source>
        <dbReference type="EMBL" id="KZL05372.1"/>
    </source>
</evidence>
<reference evidence="1 2" key="1">
    <citation type="journal article" date="2016" name="Front. Microbiol.">
        <title>Comparative Genomic Analysis Reveals a Diverse Repertoire of Genes Involved in Prokaryote-Eukaryote Interactions within the Pseudovibrio Genus.</title>
        <authorList>
            <person name="Romano S."/>
            <person name="Fernandez-Guerra A."/>
            <person name="Reen F.J."/>
            <person name="Glockner F.O."/>
            <person name="Crowley S.P."/>
            <person name="O'Sullivan O."/>
            <person name="Cotter P.D."/>
            <person name="Adams C."/>
            <person name="Dobson A.D."/>
            <person name="O'Gara F."/>
        </authorList>
    </citation>
    <scope>NUCLEOTIDE SEQUENCE [LARGE SCALE GENOMIC DNA]</scope>
    <source>
        <strain evidence="1 2">Ad2</strain>
    </source>
</reference>
<gene>
    <name evidence="1" type="ORF">PsAD2_04297</name>
</gene>
<name>A0A165T3E2_9HYPH</name>
<dbReference type="PATRIC" id="fig|989403.3.peg.4710"/>
<dbReference type="OrthoDB" id="7343073at2"/>
<sequence>MGSRSEDEPKEQAGSPDGYEKFAQMTGVFCIAAKSTTEAVDSTLNLSSSKRYLMLKPTEQEELGRIKLKLLNLLGERSNYRVLQGPFSGLRLLRKQYWGGTDLTSKILGSYEKEVQEELVGFSKAGKKVLVNIGAADGYFAIGVLYSQLFERAVIYERAEGARENLLQGMELNSVKQNQFVLHGDATSDTLRHIGETAEIDPSHFLFLIDIEGGEYELIDRDFIAQFGAASLIVEIHTRSVMDKNDPDFDAVGIDLGKKYDEFEKLVIKHWKLKKIYRQNFRFTNLLPELKDFSDDERLLLLSENRSSCGEWWVMTPF</sequence>
<comment type="caution">
    <text evidence="1">The sequence shown here is derived from an EMBL/GenBank/DDBJ whole genome shotgun (WGS) entry which is preliminary data.</text>
</comment>
<organism evidence="1 2">
    <name type="scientific">Pseudovibrio axinellae</name>
    <dbReference type="NCBI Taxonomy" id="989403"/>
    <lineage>
        <taxon>Bacteria</taxon>
        <taxon>Pseudomonadati</taxon>
        <taxon>Pseudomonadota</taxon>
        <taxon>Alphaproteobacteria</taxon>
        <taxon>Hyphomicrobiales</taxon>
        <taxon>Stappiaceae</taxon>
        <taxon>Pseudovibrio</taxon>
    </lineage>
</organism>
<keyword evidence="2" id="KW-1185">Reference proteome</keyword>
<proteinExistence type="predicted"/>
<dbReference type="EMBL" id="LMCB01000152">
    <property type="protein sequence ID" value="KZL05372.1"/>
    <property type="molecule type" value="Genomic_DNA"/>
</dbReference>
<dbReference type="RefSeq" id="WP_068010508.1">
    <property type="nucleotide sequence ID" value="NZ_FOFM01000009.1"/>
</dbReference>